<dbReference type="OrthoDB" id="6629287at2"/>
<keyword evidence="2" id="KW-1185">Reference proteome</keyword>
<sequence length="79" mass="9083">MTNKSEELFAKIQALATECHTAACYMELGDERIEMFEVAEQLRRLTRRGYAVQAGRAMNPLLMSAGFDWEETDEDVDYD</sequence>
<dbReference type="AlphaFoldDB" id="A0A1S8Y9M0"/>
<comment type="caution">
    <text evidence="1">The sequence shown here is derived from an EMBL/GenBank/DDBJ whole genome shotgun (WGS) entry which is preliminary data.</text>
</comment>
<dbReference type="EMBL" id="MRUL01000029">
    <property type="protein sequence ID" value="OON35556.1"/>
    <property type="molecule type" value="Genomic_DNA"/>
</dbReference>
<gene>
    <name evidence="1" type="ORF">BTJ39_22490</name>
</gene>
<name>A0A1S8Y9M0_9GAMM</name>
<evidence type="ECO:0000313" key="1">
    <source>
        <dbReference type="EMBL" id="OON35556.1"/>
    </source>
</evidence>
<protein>
    <recommendedName>
        <fullName evidence="3">Toluene hydroxylase</fullName>
    </recommendedName>
</protein>
<organism evidence="1 2">
    <name type="scientific">Izhakiella australiensis</name>
    <dbReference type="NCBI Taxonomy" id="1926881"/>
    <lineage>
        <taxon>Bacteria</taxon>
        <taxon>Pseudomonadati</taxon>
        <taxon>Pseudomonadota</taxon>
        <taxon>Gammaproteobacteria</taxon>
        <taxon>Enterobacterales</taxon>
        <taxon>Erwiniaceae</taxon>
        <taxon>Izhakiella</taxon>
    </lineage>
</organism>
<dbReference type="RefSeq" id="WP_078004953.1">
    <property type="nucleotide sequence ID" value="NZ_MRUL01000029.1"/>
</dbReference>
<evidence type="ECO:0008006" key="3">
    <source>
        <dbReference type="Google" id="ProtNLM"/>
    </source>
</evidence>
<dbReference type="STRING" id="1926881.BTJ39_22490"/>
<accession>A0A1S8Y9M0</accession>
<dbReference type="Proteomes" id="UP000190667">
    <property type="component" value="Unassembled WGS sequence"/>
</dbReference>
<reference evidence="1 2" key="1">
    <citation type="submission" date="2016-12" db="EMBL/GenBank/DDBJ databases">
        <title>Izhakiella australiana sp. nov. of genus Izhakiella isolated from Australian desert.</title>
        <authorList>
            <person name="Ji M."/>
        </authorList>
    </citation>
    <scope>NUCLEOTIDE SEQUENCE [LARGE SCALE GENOMIC DNA]</scope>
    <source>
        <strain evidence="1 2">D4N98</strain>
    </source>
</reference>
<proteinExistence type="predicted"/>
<evidence type="ECO:0000313" key="2">
    <source>
        <dbReference type="Proteomes" id="UP000190667"/>
    </source>
</evidence>